<keyword evidence="2" id="KW-1185">Reference proteome</keyword>
<reference evidence="1 2" key="1">
    <citation type="submission" date="2020-08" db="EMBL/GenBank/DDBJ databases">
        <title>Genome sequence of Sphingomonas sediminicola KACC 15039T.</title>
        <authorList>
            <person name="Hyun D.-W."/>
            <person name="Bae J.-W."/>
        </authorList>
    </citation>
    <scope>NUCLEOTIDE SEQUENCE [LARGE SCALE GENOMIC DNA]</scope>
    <source>
        <strain evidence="1 2">KACC 15039</strain>
    </source>
</reference>
<protein>
    <submittedName>
        <fullName evidence="1">Uncharacterized protein</fullName>
    </submittedName>
</protein>
<evidence type="ECO:0000313" key="1">
    <source>
        <dbReference type="EMBL" id="QNP46061.1"/>
    </source>
</evidence>
<dbReference type="Proteomes" id="UP000516105">
    <property type="component" value="Chromosome"/>
</dbReference>
<proteinExistence type="predicted"/>
<evidence type="ECO:0000313" key="2">
    <source>
        <dbReference type="Proteomes" id="UP000516105"/>
    </source>
</evidence>
<name>A0ABX6T892_9SPHN</name>
<sequence>MSEEPEPYHGPFVVLAPDPLGYRVSVDPANDPDLIRTYRMKNDAWAYARDLWTTLRAPLRDLTESNTARAAEK</sequence>
<organism evidence="1 2">
    <name type="scientific">Sphingomonas sediminicola</name>
    <dbReference type="NCBI Taxonomy" id="386874"/>
    <lineage>
        <taxon>Bacteria</taxon>
        <taxon>Pseudomonadati</taxon>
        <taxon>Pseudomonadota</taxon>
        <taxon>Alphaproteobacteria</taxon>
        <taxon>Sphingomonadales</taxon>
        <taxon>Sphingomonadaceae</taxon>
        <taxon>Sphingomonas</taxon>
    </lineage>
</organism>
<accession>A0ABX6T892</accession>
<dbReference type="EMBL" id="CP060782">
    <property type="protein sequence ID" value="QNP46061.1"/>
    <property type="molecule type" value="Genomic_DNA"/>
</dbReference>
<dbReference type="RefSeq" id="WP_187709014.1">
    <property type="nucleotide sequence ID" value="NZ_CP060782.1"/>
</dbReference>
<gene>
    <name evidence="1" type="ORF">H9L14_01955</name>
</gene>